<dbReference type="Gene3D" id="3.30.420.10">
    <property type="entry name" value="Ribonuclease H-like superfamily/Ribonuclease H"/>
    <property type="match status" value="1"/>
</dbReference>
<dbReference type="NCBIfam" id="NF000596">
    <property type="entry name" value="PRK00015.1-4"/>
    <property type="match status" value="1"/>
</dbReference>
<dbReference type="SUPFAM" id="SSF53098">
    <property type="entry name" value="Ribonuclease H-like"/>
    <property type="match status" value="1"/>
</dbReference>
<evidence type="ECO:0000256" key="1">
    <source>
        <dbReference type="ARBA" id="ARBA00000077"/>
    </source>
</evidence>
<evidence type="ECO:0000256" key="13">
    <source>
        <dbReference type="ARBA" id="ARBA00023211"/>
    </source>
</evidence>
<organism evidence="18 19">
    <name type="scientific">Marinobacter salinisoli</name>
    <dbReference type="NCBI Taxonomy" id="2769486"/>
    <lineage>
        <taxon>Bacteria</taxon>
        <taxon>Pseudomonadati</taxon>
        <taxon>Pseudomonadota</taxon>
        <taxon>Gammaproteobacteria</taxon>
        <taxon>Pseudomonadales</taxon>
        <taxon>Marinobacteraceae</taxon>
        <taxon>Marinobacter</taxon>
    </lineage>
</organism>
<evidence type="ECO:0000256" key="8">
    <source>
        <dbReference type="ARBA" id="ARBA00022490"/>
    </source>
</evidence>
<evidence type="ECO:0000256" key="4">
    <source>
        <dbReference type="ARBA" id="ARBA00004496"/>
    </source>
</evidence>
<protein>
    <recommendedName>
        <fullName evidence="7 14">Ribonuclease HII</fullName>
        <shortName evidence="14">RNase HII</shortName>
        <ecNumber evidence="6 14">3.1.26.4</ecNumber>
    </recommendedName>
</protein>
<evidence type="ECO:0000256" key="11">
    <source>
        <dbReference type="ARBA" id="ARBA00022759"/>
    </source>
</evidence>
<dbReference type="InterPro" id="IPR001352">
    <property type="entry name" value="RNase_HII/HIII"/>
</dbReference>
<dbReference type="EC" id="3.1.26.4" evidence="6 14"/>
<comment type="cofactor">
    <cofactor evidence="2">
        <name>Mg(2+)</name>
        <dbReference type="ChEBI" id="CHEBI:18420"/>
    </cofactor>
</comment>
<comment type="catalytic activity">
    <reaction evidence="1 14 15 16">
        <text>Endonucleolytic cleavage to 5'-phosphomonoester.</text>
        <dbReference type="EC" id="3.1.26.4"/>
    </reaction>
</comment>
<dbReference type="InterPro" id="IPR022898">
    <property type="entry name" value="RNase_HII"/>
</dbReference>
<comment type="cofactor">
    <cofactor evidence="14 15">
        <name>Mn(2+)</name>
        <dbReference type="ChEBI" id="CHEBI:29035"/>
    </cofactor>
    <cofactor evidence="14 15">
        <name>Mg(2+)</name>
        <dbReference type="ChEBI" id="CHEBI:18420"/>
    </cofactor>
    <text evidence="14 15">Manganese or magnesium. Binds 1 divalent metal ion per monomer in the absence of substrate. May bind a second metal ion after substrate binding.</text>
</comment>
<proteinExistence type="inferred from homology"/>
<keyword evidence="8 14" id="KW-0963">Cytoplasm</keyword>
<dbReference type="NCBIfam" id="NF000595">
    <property type="entry name" value="PRK00015.1-3"/>
    <property type="match status" value="1"/>
</dbReference>
<comment type="similarity">
    <text evidence="5 14 16">Belongs to the RNase HII family.</text>
</comment>
<feature type="domain" description="RNase H type-2" evidence="17">
    <location>
        <begin position="17"/>
        <end position="206"/>
    </location>
</feature>
<dbReference type="EMBL" id="CP071247">
    <property type="protein sequence ID" value="QSP93452.1"/>
    <property type="molecule type" value="Genomic_DNA"/>
</dbReference>
<keyword evidence="19" id="KW-1185">Reference proteome</keyword>
<evidence type="ECO:0000256" key="9">
    <source>
        <dbReference type="ARBA" id="ARBA00022722"/>
    </source>
</evidence>
<evidence type="ECO:0000256" key="7">
    <source>
        <dbReference type="ARBA" id="ARBA00019179"/>
    </source>
</evidence>
<dbReference type="PANTHER" id="PTHR10954:SF18">
    <property type="entry name" value="RIBONUCLEASE HII"/>
    <property type="match status" value="1"/>
</dbReference>
<comment type="subcellular location">
    <subcellularLocation>
        <location evidence="4 14">Cytoplasm</location>
    </subcellularLocation>
</comment>
<evidence type="ECO:0000313" key="18">
    <source>
        <dbReference type="EMBL" id="QSP93452.1"/>
    </source>
</evidence>
<keyword evidence="10 14" id="KW-0479">Metal-binding</keyword>
<gene>
    <name evidence="14 18" type="primary">rnhB</name>
    <name evidence="18" type="ORF">LPB19_09445</name>
</gene>
<feature type="binding site" evidence="14 15">
    <location>
        <position position="24"/>
    </location>
    <ligand>
        <name>a divalent metal cation</name>
        <dbReference type="ChEBI" id="CHEBI:60240"/>
    </ligand>
</feature>
<feature type="binding site" evidence="14 15">
    <location>
        <position position="115"/>
    </location>
    <ligand>
        <name>a divalent metal cation</name>
        <dbReference type="ChEBI" id="CHEBI:60240"/>
    </ligand>
</feature>
<evidence type="ECO:0000256" key="10">
    <source>
        <dbReference type="ARBA" id="ARBA00022723"/>
    </source>
</evidence>
<dbReference type="Pfam" id="PF01351">
    <property type="entry name" value="RNase_HII"/>
    <property type="match status" value="1"/>
</dbReference>
<dbReference type="InterPro" id="IPR024567">
    <property type="entry name" value="RNase_HII/HIII_dom"/>
</dbReference>
<evidence type="ECO:0000256" key="16">
    <source>
        <dbReference type="RuleBase" id="RU003515"/>
    </source>
</evidence>
<dbReference type="InterPro" id="IPR012337">
    <property type="entry name" value="RNaseH-like_sf"/>
</dbReference>
<keyword evidence="11 14" id="KW-0255">Endonuclease</keyword>
<evidence type="ECO:0000256" key="15">
    <source>
        <dbReference type="PROSITE-ProRule" id="PRU01319"/>
    </source>
</evidence>
<reference evidence="18 19" key="1">
    <citation type="submission" date="2021-03" db="EMBL/GenBank/DDBJ databases">
        <title>Genome sequencing of Marinobacter sp. LPB0319.</title>
        <authorList>
            <person name="Kim J."/>
        </authorList>
    </citation>
    <scope>NUCLEOTIDE SEQUENCE [LARGE SCALE GENOMIC DNA]</scope>
    <source>
        <strain evidence="18 19">LPB0319</strain>
    </source>
</reference>
<sequence>MAGKKALPPFECAYQGHLLAGVDEVGRGPLIGAVVTAAVILDPDKPIAGLADSKKLTEKKRLALFDEIIENAMAWSLGRCEAHEIDRFNIYQATMIAMERAVAGLSVEPEYVLVDGNRCPKWRWRSEPVVKGDSRVAAISAASILAKVVRDREMEALDLEFPGYGLAKHKGYPTPVHLEALMRLGATPEHRKSFRPVREAIDQAGYWKAQPDENADGEEYLHFSVDLFENRD</sequence>
<evidence type="ECO:0000256" key="6">
    <source>
        <dbReference type="ARBA" id="ARBA00012180"/>
    </source>
</evidence>
<accession>A0ABX7MPR0</accession>
<keyword evidence="9 14" id="KW-0540">Nuclease</keyword>
<keyword evidence="12 14" id="KW-0378">Hydrolase</keyword>
<dbReference type="InterPro" id="IPR036397">
    <property type="entry name" value="RNaseH_sf"/>
</dbReference>
<name>A0ABX7MPR0_9GAMM</name>
<dbReference type="GO" id="GO:0004523">
    <property type="term" value="F:RNA-DNA hybrid ribonuclease activity"/>
    <property type="evidence" value="ECO:0007669"/>
    <property type="project" value="UniProtKB-EC"/>
</dbReference>
<dbReference type="RefSeq" id="WP_206642677.1">
    <property type="nucleotide sequence ID" value="NZ_CP071247.1"/>
</dbReference>
<comment type="function">
    <text evidence="3 14 16">Endonuclease that specifically degrades the RNA of RNA-DNA hybrids.</text>
</comment>
<dbReference type="HAMAP" id="MF_00052_B">
    <property type="entry name" value="RNase_HII_B"/>
    <property type="match status" value="1"/>
</dbReference>
<evidence type="ECO:0000256" key="5">
    <source>
        <dbReference type="ARBA" id="ARBA00007383"/>
    </source>
</evidence>
<evidence type="ECO:0000256" key="2">
    <source>
        <dbReference type="ARBA" id="ARBA00001946"/>
    </source>
</evidence>
<keyword evidence="13 14" id="KW-0464">Manganese</keyword>
<evidence type="ECO:0000259" key="17">
    <source>
        <dbReference type="PROSITE" id="PS51975"/>
    </source>
</evidence>
<dbReference type="CDD" id="cd07182">
    <property type="entry name" value="RNase_HII_bacteria_HII_like"/>
    <property type="match status" value="1"/>
</dbReference>
<dbReference type="PANTHER" id="PTHR10954">
    <property type="entry name" value="RIBONUCLEASE H2 SUBUNIT A"/>
    <property type="match status" value="1"/>
</dbReference>
<evidence type="ECO:0000313" key="19">
    <source>
        <dbReference type="Proteomes" id="UP000663555"/>
    </source>
</evidence>
<dbReference type="PROSITE" id="PS51975">
    <property type="entry name" value="RNASE_H_2"/>
    <property type="match status" value="1"/>
</dbReference>
<evidence type="ECO:0000256" key="3">
    <source>
        <dbReference type="ARBA" id="ARBA00004065"/>
    </source>
</evidence>
<evidence type="ECO:0000256" key="14">
    <source>
        <dbReference type="HAMAP-Rule" id="MF_00052"/>
    </source>
</evidence>
<dbReference type="Proteomes" id="UP000663555">
    <property type="component" value="Chromosome"/>
</dbReference>
<feature type="binding site" evidence="14 15">
    <location>
        <position position="23"/>
    </location>
    <ligand>
        <name>a divalent metal cation</name>
        <dbReference type="ChEBI" id="CHEBI:60240"/>
    </ligand>
</feature>
<evidence type="ECO:0000256" key="12">
    <source>
        <dbReference type="ARBA" id="ARBA00022801"/>
    </source>
</evidence>